<comment type="caution">
    <text evidence="1">The sequence shown here is derived from an EMBL/GenBank/DDBJ whole genome shotgun (WGS) entry which is preliminary data.</text>
</comment>
<evidence type="ECO:0000313" key="2">
    <source>
        <dbReference type="Proteomes" id="UP001224682"/>
    </source>
</evidence>
<accession>A0ABU0BHL1</accession>
<keyword evidence="2" id="KW-1185">Reference proteome</keyword>
<organism evidence="1 2">
    <name type="scientific">Ancylobacter polymorphus</name>
    <dbReference type="NCBI Taxonomy" id="223390"/>
    <lineage>
        <taxon>Bacteria</taxon>
        <taxon>Pseudomonadati</taxon>
        <taxon>Pseudomonadota</taxon>
        <taxon>Alphaproteobacteria</taxon>
        <taxon>Hyphomicrobiales</taxon>
        <taxon>Xanthobacteraceae</taxon>
        <taxon>Ancylobacter</taxon>
    </lineage>
</organism>
<gene>
    <name evidence="1" type="ORF">J2S75_004359</name>
</gene>
<protein>
    <recommendedName>
        <fullName evidence="3">Transcriptional regulator</fullName>
    </recommendedName>
</protein>
<dbReference type="RefSeq" id="WP_307023236.1">
    <property type="nucleotide sequence ID" value="NZ_JAUSUI010000013.1"/>
</dbReference>
<reference evidence="1 2" key="1">
    <citation type="submission" date="2023-07" db="EMBL/GenBank/DDBJ databases">
        <title>Genomic Encyclopedia of Type Strains, Phase IV (KMG-IV): sequencing the most valuable type-strain genomes for metagenomic binning, comparative biology and taxonomic classification.</title>
        <authorList>
            <person name="Goeker M."/>
        </authorList>
    </citation>
    <scope>NUCLEOTIDE SEQUENCE [LARGE SCALE GENOMIC DNA]</scope>
    <source>
        <strain evidence="1 2">DSM 2457</strain>
    </source>
</reference>
<evidence type="ECO:0008006" key="3">
    <source>
        <dbReference type="Google" id="ProtNLM"/>
    </source>
</evidence>
<name>A0ABU0BHL1_9HYPH</name>
<dbReference type="EMBL" id="JAUSUI010000013">
    <property type="protein sequence ID" value="MDQ0305307.1"/>
    <property type="molecule type" value="Genomic_DNA"/>
</dbReference>
<sequence>MPRTYLKTADPKPTPTELRRRKLAAVRAEKIAEYARLRRAHDARAKTSRELLEITTALLAAELKQPKSAERPAAPVADLFAL</sequence>
<evidence type="ECO:0000313" key="1">
    <source>
        <dbReference type="EMBL" id="MDQ0305307.1"/>
    </source>
</evidence>
<dbReference type="Proteomes" id="UP001224682">
    <property type="component" value="Unassembled WGS sequence"/>
</dbReference>
<proteinExistence type="predicted"/>